<dbReference type="AlphaFoldDB" id="A0A914VAG2"/>
<name>A0A914VAG2_9BILA</name>
<sequence length="312" mass="35450">MCITFVYTNPDAKGPNQYQTIVINNRDEKYDRPTSQAAWEDGILAGRDEKNPNDRGGTWMGVDKFGRVAILLSILEPPSSENPEAPSRGKIVNDYLESGESAINFAEKMSMHAHTFNGFHLVLLDRSSLNDNRKIDLVSYMNRHSENVPEIHEPGCYGFGNSPRDKPFHKVNYGLERFETTLAKHLENNDRVSKPALINDLLDILKCPKRHFPDAQMQSQSEQPSELLRHLSSCFVQYPDDHRYGTRSHSILLIDGDDQATFVEASMVSVPENPEDALWDTKYYEFGLEPRPSENRPCPAKNGHSPAKVDWF</sequence>
<protein>
    <submittedName>
        <fullName evidence="3">Uncharacterized protein</fullName>
    </submittedName>
</protein>
<dbReference type="GO" id="GO:0005794">
    <property type="term" value="C:Golgi apparatus"/>
    <property type="evidence" value="ECO:0007669"/>
    <property type="project" value="TreeGrafter"/>
</dbReference>
<dbReference type="GO" id="GO:0007030">
    <property type="term" value="P:Golgi organization"/>
    <property type="evidence" value="ECO:0007669"/>
    <property type="project" value="TreeGrafter"/>
</dbReference>
<dbReference type="WBParaSite" id="PSAMB.scaffold1707size28553.g14504.t1">
    <property type="protein sequence ID" value="PSAMB.scaffold1707size28553.g14504.t1"/>
    <property type="gene ID" value="PSAMB.scaffold1707size28553.g14504"/>
</dbReference>
<dbReference type="InterPro" id="IPR008551">
    <property type="entry name" value="TANGO2"/>
</dbReference>
<evidence type="ECO:0000256" key="1">
    <source>
        <dbReference type="SAM" id="MobiDB-lite"/>
    </source>
</evidence>
<dbReference type="GO" id="GO:0009306">
    <property type="term" value="P:protein secretion"/>
    <property type="evidence" value="ECO:0007669"/>
    <property type="project" value="TreeGrafter"/>
</dbReference>
<dbReference type="Proteomes" id="UP000887566">
    <property type="component" value="Unplaced"/>
</dbReference>
<dbReference type="PANTHER" id="PTHR17985">
    <property type="entry name" value="SER/THR-RICH PROTEIN T10 IN DGCR REGION"/>
    <property type="match status" value="1"/>
</dbReference>
<proteinExistence type="predicted"/>
<organism evidence="2 3">
    <name type="scientific">Plectus sambesii</name>
    <dbReference type="NCBI Taxonomy" id="2011161"/>
    <lineage>
        <taxon>Eukaryota</taxon>
        <taxon>Metazoa</taxon>
        <taxon>Ecdysozoa</taxon>
        <taxon>Nematoda</taxon>
        <taxon>Chromadorea</taxon>
        <taxon>Plectida</taxon>
        <taxon>Plectina</taxon>
        <taxon>Plectoidea</taxon>
        <taxon>Plectidae</taxon>
        <taxon>Plectus</taxon>
    </lineage>
</organism>
<feature type="region of interest" description="Disordered" evidence="1">
    <location>
        <begin position="292"/>
        <end position="312"/>
    </location>
</feature>
<reference evidence="3" key="1">
    <citation type="submission" date="2022-11" db="UniProtKB">
        <authorList>
            <consortium name="WormBaseParasite"/>
        </authorList>
    </citation>
    <scope>IDENTIFICATION</scope>
</reference>
<dbReference type="Pfam" id="PF05742">
    <property type="entry name" value="TANGO2"/>
    <property type="match status" value="1"/>
</dbReference>
<keyword evidence="2" id="KW-1185">Reference proteome</keyword>
<dbReference type="PANTHER" id="PTHR17985:SF8">
    <property type="entry name" value="TRANSPORT AND GOLGI ORGANIZATION PROTEIN 2 HOMOLOG"/>
    <property type="match status" value="1"/>
</dbReference>
<evidence type="ECO:0000313" key="2">
    <source>
        <dbReference type="Proteomes" id="UP000887566"/>
    </source>
</evidence>
<evidence type="ECO:0000313" key="3">
    <source>
        <dbReference type="WBParaSite" id="PSAMB.scaffold1707size28553.g14504.t1"/>
    </source>
</evidence>
<accession>A0A914VAG2</accession>